<gene>
    <name evidence="4" type="primary">SRR7976299_8_3</name>
</gene>
<organism evidence="4 5">
    <name type="scientific">ssRNA phage SRR7976299_8</name>
    <dbReference type="NCBI Taxonomy" id="2786648"/>
    <lineage>
        <taxon>Viruses</taxon>
        <taxon>Riboviria</taxon>
        <taxon>Orthornavirae</taxon>
        <taxon>Lenarviricota</taxon>
        <taxon>Leviviricetes</taxon>
        <taxon>Norzivirales</taxon>
        <taxon>Fiersviridae</taxon>
        <taxon>Cauhldivirus</taxon>
        <taxon>Cauhldivirus limenecus</taxon>
    </lineage>
</organism>
<sequence>MGQQVNITVFDGAATPVSHTLVGEGIERMADGSLVARWKESLSAVPDYAQIRLTMTKRKLKSGVYRLSVRGEVPVMEAVGSQNSAGYTSPPKVAYVDTVDVTCFFHERSVLAGRRLVRQLVANVLGNISTSVAPVSTGPAPELIDQLIQVT</sequence>
<name>A0A8S5KZC0_9VIRU</name>
<comment type="subcellular location">
    <subcellularLocation>
        <location evidence="1">Virion</location>
    </subcellularLocation>
</comment>
<keyword evidence="3" id="KW-0946">Virion</keyword>
<protein>
    <submittedName>
        <fullName evidence="4">Coat protein</fullName>
    </submittedName>
</protein>
<reference evidence="4" key="1">
    <citation type="submission" date="2020-09" db="EMBL/GenBank/DDBJ databases">
        <title>Leviviricetes taxonomy.</title>
        <authorList>
            <person name="Stockdale S.R."/>
            <person name="Callanan J."/>
            <person name="Adriaenssens E.M."/>
            <person name="Kuhn J.H."/>
            <person name="Rumnieks J."/>
            <person name="Shkoporov A."/>
            <person name="Draper L.A."/>
            <person name="Ross P."/>
            <person name="Hill C."/>
        </authorList>
    </citation>
    <scope>NUCLEOTIDE SEQUENCE</scope>
</reference>
<dbReference type="InterPro" id="IPR015954">
    <property type="entry name" value="Phage_RNA-type_capsid"/>
</dbReference>
<dbReference type="GeneID" id="80398129"/>
<evidence type="ECO:0000256" key="2">
    <source>
        <dbReference type="ARBA" id="ARBA00022561"/>
    </source>
</evidence>
<dbReference type="Proteomes" id="UP000680894">
    <property type="component" value="Segment"/>
</dbReference>
<dbReference type="EMBL" id="BK013707">
    <property type="protein sequence ID" value="DAD51062.1"/>
    <property type="molecule type" value="Genomic_RNA"/>
</dbReference>
<evidence type="ECO:0000313" key="4">
    <source>
        <dbReference type="EMBL" id="DAD51062.1"/>
    </source>
</evidence>
<dbReference type="RefSeq" id="YP_010769186.1">
    <property type="nucleotide sequence ID" value="NC_073902.1"/>
</dbReference>
<evidence type="ECO:0000256" key="1">
    <source>
        <dbReference type="ARBA" id="ARBA00004328"/>
    </source>
</evidence>
<evidence type="ECO:0000256" key="3">
    <source>
        <dbReference type="ARBA" id="ARBA00022844"/>
    </source>
</evidence>
<dbReference type="KEGG" id="vg:80398129"/>
<keyword evidence="5" id="KW-1185">Reference proteome</keyword>
<dbReference type="Gene3D" id="3.30.380.10">
    <property type="entry name" value="MS2 Viral Coat Protein"/>
    <property type="match status" value="1"/>
</dbReference>
<accession>A0A8S5KZC0</accession>
<proteinExistence type="predicted"/>
<evidence type="ECO:0000313" key="5">
    <source>
        <dbReference type="Proteomes" id="UP000680894"/>
    </source>
</evidence>
<dbReference type="GO" id="GO:0019028">
    <property type="term" value="C:viral capsid"/>
    <property type="evidence" value="ECO:0007669"/>
    <property type="project" value="UniProtKB-KW"/>
</dbReference>
<keyword evidence="2 4" id="KW-0167">Capsid protein</keyword>